<dbReference type="EMBL" id="GL447309">
    <property type="protein sequence ID" value="EFN86571.1"/>
    <property type="molecule type" value="Genomic_DNA"/>
</dbReference>
<dbReference type="InterPro" id="IPR036397">
    <property type="entry name" value="RNaseH_sf"/>
</dbReference>
<protein>
    <recommendedName>
        <fullName evidence="3">Transposable element Tc3 transposase</fullName>
    </recommendedName>
</protein>
<accession>E2BCK6</accession>
<dbReference type="InParanoid" id="E2BCK6"/>
<keyword evidence="2" id="KW-1185">Reference proteome</keyword>
<reference evidence="1 2" key="1">
    <citation type="journal article" date="2010" name="Science">
        <title>Genomic comparison of the ants Camponotus floridanus and Harpegnathos saltator.</title>
        <authorList>
            <person name="Bonasio R."/>
            <person name="Zhang G."/>
            <person name="Ye C."/>
            <person name="Mutti N.S."/>
            <person name="Fang X."/>
            <person name="Qin N."/>
            <person name="Donahue G."/>
            <person name="Yang P."/>
            <person name="Li Q."/>
            <person name="Li C."/>
            <person name="Zhang P."/>
            <person name="Huang Z."/>
            <person name="Berger S.L."/>
            <person name="Reinberg D."/>
            <person name="Wang J."/>
            <person name="Liebig J."/>
        </authorList>
    </citation>
    <scope>NUCLEOTIDE SEQUENCE [LARGE SCALE GENOMIC DNA]</scope>
    <source>
        <strain evidence="1 2">R22 G/1</strain>
    </source>
</reference>
<evidence type="ECO:0000313" key="2">
    <source>
        <dbReference type="Proteomes" id="UP000008237"/>
    </source>
</evidence>
<feature type="non-terminal residue" evidence="1">
    <location>
        <position position="66"/>
    </location>
</feature>
<evidence type="ECO:0000313" key="1">
    <source>
        <dbReference type="EMBL" id="EFN86571.1"/>
    </source>
</evidence>
<sequence>QQDDAPPHYAVIVRQFLTDTVPNRWIGRHGEIEWPSRSPDLPPLDYFLWGYVKNNVYATKPANLAD</sequence>
<dbReference type="PANTHER" id="PTHR47326:SF1">
    <property type="entry name" value="HTH PSQ-TYPE DOMAIN-CONTAINING PROTEIN"/>
    <property type="match status" value="1"/>
</dbReference>
<proteinExistence type="predicted"/>
<dbReference type="Gene3D" id="3.30.420.10">
    <property type="entry name" value="Ribonuclease H-like superfamily/Ribonuclease H"/>
    <property type="match status" value="1"/>
</dbReference>
<gene>
    <name evidence="1" type="ORF">EAI_17558</name>
</gene>
<dbReference type="PANTHER" id="PTHR47326">
    <property type="entry name" value="TRANSPOSABLE ELEMENT TC3 TRANSPOSASE-LIKE PROTEIN"/>
    <property type="match status" value="1"/>
</dbReference>
<feature type="non-terminal residue" evidence="1">
    <location>
        <position position="1"/>
    </location>
</feature>
<dbReference type="GO" id="GO:0003676">
    <property type="term" value="F:nucleic acid binding"/>
    <property type="evidence" value="ECO:0007669"/>
    <property type="project" value="InterPro"/>
</dbReference>
<organism evidence="2">
    <name type="scientific">Harpegnathos saltator</name>
    <name type="common">Jerdon's jumping ant</name>
    <dbReference type="NCBI Taxonomy" id="610380"/>
    <lineage>
        <taxon>Eukaryota</taxon>
        <taxon>Metazoa</taxon>
        <taxon>Ecdysozoa</taxon>
        <taxon>Arthropoda</taxon>
        <taxon>Hexapoda</taxon>
        <taxon>Insecta</taxon>
        <taxon>Pterygota</taxon>
        <taxon>Neoptera</taxon>
        <taxon>Endopterygota</taxon>
        <taxon>Hymenoptera</taxon>
        <taxon>Apocrita</taxon>
        <taxon>Aculeata</taxon>
        <taxon>Formicoidea</taxon>
        <taxon>Formicidae</taxon>
        <taxon>Ponerinae</taxon>
        <taxon>Ponerini</taxon>
        <taxon>Harpegnathos</taxon>
    </lineage>
</organism>
<evidence type="ECO:0008006" key="3">
    <source>
        <dbReference type="Google" id="ProtNLM"/>
    </source>
</evidence>
<dbReference type="AlphaFoldDB" id="E2BCK6"/>
<dbReference type="Proteomes" id="UP000008237">
    <property type="component" value="Unassembled WGS sequence"/>
</dbReference>
<name>E2BCK6_HARSA</name>
<dbReference type="STRING" id="610380.E2BCK6"/>